<dbReference type="PANTHER" id="PTHR37464:SF1">
    <property type="entry name" value="BLL2463 PROTEIN"/>
    <property type="match status" value="1"/>
</dbReference>
<comment type="caution">
    <text evidence="1">The sequence shown here is derived from an EMBL/GenBank/DDBJ whole genome shotgun (WGS) entry which is preliminary data.</text>
</comment>
<proteinExistence type="predicted"/>
<dbReference type="AlphaFoldDB" id="A0A1E3H037"/>
<dbReference type="PANTHER" id="PTHR37464">
    <property type="entry name" value="BLL2463 PROTEIN"/>
    <property type="match status" value="1"/>
</dbReference>
<accession>A0A1E3H037</accession>
<dbReference type="Proteomes" id="UP000094622">
    <property type="component" value="Unassembled WGS sequence"/>
</dbReference>
<name>A0A1E3H037_9HYPH</name>
<reference evidence="1 2" key="1">
    <citation type="submission" date="2016-07" db="EMBL/GenBank/DDBJ databases">
        <title>Draft Genome Sequence of Methylobrevis pamukkalensis PK2.</title>
        <authorList>
            <person name="Vasilenko O.V."/>
            <person name="Doronina N.V."/>
            <person name="Shmareva M.N."/>
            <person name="Tarlachkov S.V."/>
            <person name="Mustakhimov I."/>
            <person name="Trotsenko Y.A."/>
        </authorList>
    </citation>
    <scope>NUCLEOTIDE SEQUENCE [LARGE SCALE GENOMIC DNA]</scope>
    <source>
        <strain evidence="1 2">PK2</strain>
    </source>
</reference>
<evidence type="ECO:0000313" key="1">
    <source>
        <dbReference type="EMBL" id="ODN69644.1"/>
    </source>
</evidence>
<organism evidence="1 2">
    <name type="scientific">Methylobrevis pamukkalensis</name>
    <dbReference type="NCBI Taxonomy" id="1439726"/>
    <lineage>
        <taxon>Bacteria</taxon>
        <taxon>Pseudomonadati</taxon>
        <taxon>Pseudomonadota</taxon>
        <taxon>Alphaproteobacteria</taxon>
        <taxon>Hyphomicrobiales</taxon>
        <taxon>Pleomorphomonadaceae</taxon>
        <taxon>Methylobrevis</taxon>
    </lineage>
</organism>
<dbReference type="InterPro" id="IPR029062">
    <property type="entry name" value="Class_I_gatase-like"/>
</dbReference>
<dbReference type="Gene3D" id="3.40.50.880">
    <property type="match status" value="1"/>
</dbReference>
<dbReference type="EMBL" id="MCRJ01000081">
    <property type="protein sequence ID" value="ODN69644.1"/>
    <property type="molecule type" value="Genomic_DNA"/>
</dbReference>
<evidence type="ECO:0000313" key="2">
    <source>
        <dbReference type="Proteomes" id="UP000094622"/>
    </source>
</evidence>
<dbReference type="PATRIC" id="fig|1439726.3.peg.3220"/>
<gene>
    <name evidence="1" type="ORF">A6302_03064</name>
</gene>
<keyword evidence="2" id="KW-1185">Reference proteome</keyword>
<sequence length="303" mass="32086">MRRLDARTPGAGLIRSLDRRGAVLDERSFAFAGEDLAAEARIDLPQEMRNEIARIEVAGADTAGAVQLLDDRWRRRSVGLVAAAPGDRAQPLLSPAYFLGKALGPYADIRQPRSAEIARAVDGFIEDGVSAIVMADVGTLGAEVEQRLEAFVRDGGALVRFAGPRLAASNDELVPVPLREGGRTLGGALSWEEPQKLASFSTGGPFAGLPVPGDVTVERQVLAEPGASLDDHSWASLEDGTPLVTGTRLGSGWLVLYHVTADTTWSNLPISGVFVEMLRRSVALGHGGTSPAGGGDARCCWRR</sequence>
<dbReference type="CDD" id="cd03143">
    <property type="entry name" value="A4_beta-galactosidase_middle_domain"/>
    <property type="match status" value="1"/>
</dbReference>
<protein>
    <submittedName>
        <fullName evidence="1">Uncharacterized protein</fullName>
    </submittedName>
</protein>
<dbReference type="SUPFAM" id="SSF52317">
    <property type="entry name" value="Class I glutamine amidotransferase-like"/>
    <property type="match status" value="1"/>
</dbReference>